<evidence type="ECO:0000313" key="2">
    <source>
        <dbReference type="Proteomes" id="UP000251993"/>
    </source>
</evidence>
<reference evidence="1 2" key="1">
    <citation type="submission" date="2018-07" db="EMBL/GenBank/DDBJ databases">
        <title>Genome sequencing of Runella.</title>
        <authorList>
            <person name="Baek M.-G."/>
            <person name="Yi H."/>
        </authorList>
    </citation>
    <scope>NUCLEOTIDE SEQUENCE [LARGE SCALE GENOMIC DNA]</scope>
    <source>
        <strain evidence="1 2">HYN0085</strain>
    </source>
</reference>
<name>A0A344TKU2_9BACT</name>
<dbReference type="RefSeq" id="WP_114068046.1">
    <property type="nucleotide sequence ID" value="NZ_CP030850.1"/>
</dbReference>
<organism evidence="1 2">
    <name type="scientific">Runella rosea</name>
    <dbReference type="NCBI Taxonomy" id="2259595"/>
    <lineage>
        <taxon>Bacteria</taxon>
        <taxon>Pseudomonadati</taxon>
        <taxon>Bacteroidota</taxon>
        <taxon>Cytophagia</taxon>
        <taxon>Cytophagales</taxon>
        <taxon>Spirosomataceae</taxon>
        <taxon>Runella</taxon>
    </lineage>
</organism>
<gene>
    <name evidence="1" type="ORF">DR864_16655</name>
</gene>
<accession>A0A344TKU2</accession>
<dbReference type="OrthoDB" id="7599050at2"/>
<evidence type="ECO:0008006" key="3">
    <source>
        <dbReference type="Google" id="ProtNLM"/>
    </source>
</evidence>
<sequence>MKKWRKILVFLLVLLSTAELLLRFVFGFCNAPIYIEDPDFEYVFAPDQYRFRFRNVVRTNAFSMRSDPINPADTTVVLLVGDSVINGGNPTDHDDLASTILEKQFTEYYHQPVRVLNVSAGSWGPDNVFAFLKKKGFFSADVMCLVTSSHDAYDNMSHHKLVGVNPNYPDKQYTVALYEFWHRYIYTLFVYHYVEVPLKEFFSPAAQHAPNDVIHKFGTVFNPGFQHLADTAKVMHIPFCIYLHPELPEIAQNRYDSQGEEILAFARKNHIPVIDELKLHRSGFPLTNDLFRNPDFDSIHYNAKGQAYMAKHLYPLLKQYLDAYFARHARTHRP</sequence>
<dbReference type="GO" id="GO:0016788">
    <property type="term" value="F:hydrolase activity, acting on ester bonds"/>
    <property type="evidence" value="ECO:0007669"/>
    <property type="project" value="UniProtKB-ARBA"/>
</dbReference>
<dbReference type="KEGG" id="run:DR864_16655"/>
<dbReference type="SUPFAM" id="SSF52266">
    <property type="entry name" value="SGNH hydrolase"/>
    <property type="match status" value="1"/>
</dbReference>
<evidence type="ECO:0000313" key="1">
    <source>
        <dbReference type="EMBL" id="AXE19263.1"/>
    </source>
</evidence>
<proteinExistence type="predicted"/>
<dbReference type="Gene3D" id="3.40.50.1110">
    <property type="entry name" value="SGNH hydrolase"/>
    <property type="match status" value="1"/>
</dbReference>
<dbReference type="Proteomes" id="UP000251993">
    <property type="component" value="Chromosome"/>
</dbReference>
<protein>
    <recommendedName>
        <fullName evidence="3">SGNH/GDSL hydrolase family protein</fullName>
    </recommendedName>
</protein>
<dbReference type="EMBL" id="CP030850">
    <property type="protein sequence ID" value="AXE19263.1"/>
    <property type="molecule type" value="Genomic_DNA"/>
</dbReference>
<dbReference type="InterPro" id="IPR036514">
    <property type="entry name" value="SGNH_hydro_sf"/>
</dbReference>
<keyword evidence="2" id="KW-1185">Reference proteome</keyword>
<dbReference type="AlphaFoldDB" id="A0A344TKU2"/>